<dbReference type="EMBL" id="JASBWT010000073">
    <property type="protein sequence ID" value="KAJ9090952.1"/>
    <property type="molecule type" value="Genomic_DNA"/>
</dbReference>
<gene>
    <name evidence="1" type="ORF">QFC21_007343</name>
</gene>
<comment type="caution">
    <text evidence="1">The sequence shown here is derived from an EMBL/GenBank/DDBJ whole genome shotgun (WGS) entry which is preliminary data.</text>
</comment>
<dbReference type="Proteomes" id="UP001227268">
    <property type="component" value="Unassembled WGS sequence"/>
</dbReference>
<organism evidence="1 2">
    <name type="scientific">Naganishia friedmannii</name>
    <dbReference type="NCBI Taxonomy" id="89922"/>
    <lineage>
        <taxon>Eukaryota</taxon>
        <taxon>Fungi</taxon>
        <taxon>Dikarya</taxon>
        <taxon>Basidiomycota</taxon>
        <taxon>Agaricomycotina</taxon>
        <taxon>Tremellomycetes</taxon>
        <taxon>Filobasidiales</taxon>
        <taxon>Filobasidiaceae</taxon>
        <taxon>Naganishia</taxon>
    </lineage>
</organism>
<evidence type="ECO:0000313" key="1">
    <source>
        <dbReference type="EMBL" id="KAJ9090952.1"/>
    </source>
</evidence>
<protein>
    <submittedName>
        <fullName evidence="1">Uncharacterized protein</fullName>
    </submittedName>
</protein>
<evidence type="ECO:0000313" key="2">
    <source>
        <dbReference type="Proteomes" id="UP001227268"/>
    </source>
</evidence>
<accession>A0ACC2UVH5</accession>
<reference evidence="1" key="1">
    <citation type="submission" date="2023-04" db="EMBL/GenBank/DDBJ databases">
        <title>Draft Genome sequencing of Naganishia species isolated from polar environments using Oxford Nanopore Technology.</title>
        <authorList>
            <person name="Leo P."/>
            <person name="Venkateswaran K."/>
        </authorList>
    </citation>
    <scope>NUCLEOTIDE SEQUENCE</scope>
    <source>
        <strain evidence="1">MNA-CCFEE 5423</strain>
    </source>
</reference>
<keyword evidence="2" id="KW-1185">Reference proteome</keyword>
<sequence>MAICDDTKRIRTLITGWPGAVNDQRIFDMSPLHDDDFWDDRGGMEGMLATMDRLRSSNAADRRRYEEETGTALDGLGYQQREEDLERDDSVREMLRDGAERTGYKSFLEM</sequence>
<name>A0ACC2UVH5_9TREE</name>
<proteinExistence type="predicted"/>